<dbReference type="Proteomes" id="UP001163046">
    <property type="component" value="Unassembled WGS sequence"/>
</dbReference>
<feature type="compositionally biased region" description="Polar residues" evidence="1">
    <location>
        <begin position="84"/>
        <end position="96"/>
    </location>
</feature>
<proteinExistence type="predicted"/>
<keyword evidence="3" id="KW-1185">Reference proteome</keyword>
<evidence type="ECO:0000256" key="1">
    <source>
        <dbReference type="SAM" id="MobiDB-lite"/>
    </source>
</evidence>
<dbReference type="EMBL" id="MU828110">
    <property type="protein sequence ID" value="KAJ7309388.1"/>
    <property type="molecule type" value="Genomic_DNA"/>
</dbReference>
<feature type="region of interest" description="Disordered" evidence="1">
    <location>
        <begin position="1"/>
        <end position="30"/>
    </location>
</feature>
<name>A0A9X0CC11_9CNID</name>
<feature type="compositionally biased region" description="Polar residues" evidence="1">
    <location>
        <begin position="1"/>
        <end position="12"/>
    </location>
</feature>
<dbReference type="AlphaFoldDB" id="A0A9X0CC11"/>
<evidence type="ECO:0000313" key="3">
    <source>
        <dbReference type="Proteomes" id="UP001163046"/>
    </source>
</evidence>
<protein>
    <submittedName>
        <fullName evidence="2">Uncharacterized protein</fullName>
    </submittedName>
</protein>
<reference evidence="2" key="1">
    <citation type="submission" date="2023-01" db="EMBL/GenBank/DDBJ databases">
        <title>Genome assembly of the deep-sea coral Lophelia pertusa.</title>
        <authorList>
            <person name="Herrera S."/>
            <person name="Cordes E."/>
        </authorList>
    </citation>
    <scope>NUCLEOTIDE SEQUENCE</scope>
    <source>
        <strain evidence="2">USNM1676648</strain>
        <tissue evidence="2">Polyp</tissue>
    </source>
</reference>
<accession>A0A9X0CC11</accession>
<gene>
    <name evidence="2" type="ORF">OS493_040287</name>
</gene>
<feature type="region of interest" description="Disordered" evidence="1">
    <location>
        <begin position="61"/>
        <end position="96"/>
    </location>
</feature>
<sequence>SRSPPRQPTTNPRPLDGEGKPRGLSPASQGLYFMLQGPCPANPHPPHAFYGRFPTDTTIPPTMAGVGLGGSICHRKSPSPDDGQVQTGDIPSTSTS</sequence>
<comment type="caution">
    <text evidence="2">The sequence shown here is derived from an EMBL/GenBank/DDBJ whole genome shotgun (WGS) entry which is preliminary data.</text>
</comment>
<feature type="non-terminal residue" evidence="2">
    <location>
        <position position="1"/>
    </location>
</feature>
<organism evidence="2 3">
    <name type="scientific">Desmophyllum pertusum</name>
    <dbReference type="NCBI Taxonomy" id="174260"/>
    <lineage>
        <taxon>Eukaryota</taxon>
        <taxon>Metazoa</taxon>
        <taxon>Cnidaria</taxon>
        <taxon>Anthozoa</taxon>
        <taxon>Hexacorallia</taxon>
        <taxon>Scleractinia</taxon>
        <taxon>Caryophylliina</taxon>
        <taxon>Caryophylliidae</taxon>
        <taxon>Desmophyllum</taxon>
    </lineage>
</organism>
<evidence type="ECO:0000313" key="2">
    <source>
        <dbReference type="EMBL" id="KAJ7309388.1"/>
    </source>
</evidence>